<dbReference type="FunFam" id="3.40.190.10:FF:000061">
    <property type="entry name" value="Glutamate receptor, ionotropic kainate"/>
    <property type="match status" value="1"/>
</dbReference>
<dbReference type="InterPro" id="IPR028082">
    <property type="entry name" value="Peripla_BP_I"/>
</dbReference>
<dbReference type="InterPro" id="IPR001508">
    <property type="entry name" value="Iono_Glu_rcpt_met"/>
</dbReference>
<dbReference type="InterPro" id="IPR019594">
    <property type="entry name" value="Glu/Gly-bd"/>
</dbReference>
<dbReference type="InterPro" id="IPR001828">
    <property type="entry name" value="ANF_lig-bd_rcpt"/>
</dbReference>
<feature type="binding site" evidence="16">
    <location>
        <position position="591"/>
    </location>
    <ligand>
        <name>L-glutamate</name>
        <dbReference type="ChEBI" id="CHEBI:29985"/>
    </ligand>
</feature>
<evidence type="ECO:0000256" key="10">
    <source>
        <dbReference type="ARBA" id="ARBA00023170"/>
    </source>
</evidence>
<evidence type="ECO:0000256" key="16">
    <source>
        <dbReference type="PIRSR" id="PIRSR601508-1"/>
    </source>
</evidence>
<sequence length="1032" mass="117035">MNGNFLRLSGPLCACTACLSWKCGLRFVPKNSQGGSERVPHRSNTKYKPNARTCDRNRNSLLLCTQFKKMTGSGSLARFLIQLFLILPRLRCIQQQSEKGRENQVYRLGAIFDTENHPRLEAALQEAIRSLNEDDVEDIEDETVEFEAVVRYLNGSKPFEAVDVTCELLEEGVVGILGPLSEQNSNVVQSVCDFKEIPHIEVRWDDHMTDAIINVHPYPDTLTKTYYDLITSWGWRHFVILYENDESLQRVGELLKLFGEETVIVVRQLDPHGISDYRPTFKEVRDFGGTHFVLDCSIKILNEVLVQAQQVGLMTDKHHFIITNLDLHTLDLAPYQHSKTNITAMRFVDPEDEYLKRTVCNMRSVSETDCSSISNPLIGFEIRLEEALTFDAVKMFGSAVRSIRPMVKPVPLDCYNDADRFRSGTTIINTVKTMDYPGITGNIRFDIKGVRSDFALDVMELKEDGQSVVGTWSTKKTPALNISRPSPKLDSEMLDIKNQTFKVIITLTEPYGMRVESLEPLYGNDQYEGFGIDLIKELSAMRGFNYTFIVREDKKNGEYDNKTGKWTGIIGDLIDGRADLAIADLTITLEREEAVDFTSPFMMLGISILYKKPTKAPPSFFSFADPFAFEVWQFLVIAWIGVSLLLFVVGRISPGEWENPYPCIKEPEYLVNQLDLRNCFWFVTGSIMQQGSEIELKSPPTRMVAGMWWFFTLLMVSSYTANLAAFLTTENPDPHFSNFHELVTNAETKRIKYGAKKGGATVNFFRDKAKQDENSDFAKAWAFMKAHEDEVIVGENKLGVEKARKEQYAFFMESTSIEYEVQRKCELNQVGEKLDEKGYGVAMRKNSPYRNSLSTAILQLQNSGKIVDIKRKWWEERKGGGQCSGDQESGEATHLELKGVEGVFWVTLGGAFLAFFLAIAETVLYAAKKSHRTKIPFHECLKDEVKFYFKFGTMEKQVIPESATESSGGRSADEDDKGEMPYNNGFMQQQISIDTLLSTNSNRTAVPASRRSNNRSKSKSQPATAYFNRENV</sequence>
<dbReference type="PRINTS" id="PR00177">
    <property type="entry name" value="NMDARECEPTOR"/>
</dbReference>
<evidence type="ECO:0000256" key="9">
    <source>
        <dbReference type="ARBA" id="ARBA00023136"/>
    </source>
</evidence>
<keyword evidence="7" id="KW-0770">Synapse</keyword>
<evidence type="ECO:0000256" key="6">
    <source>
        <dbReference type="ARBA" id="ARBA00022989"/>
    </source>
</evidence>
<dbReference type="GO" id="GO:0038023">
    <property type="term" value="F:signaling receptor activity"/>
    <property type="evidence" value="ECO:0007669"/>
    <property type="project" value="InterPro"/>
</dbReference>
<organism evidence="23 24">
    <name type="scientific">Acanthoscelides obtectus</name>
    <name type="common">Bean weevil</name>
    <name type="synonym">Bruchus obtectus</name>
    <dbReference type="NCBI Taxonomy" id="200917"/>
    <lineage>
        <taxon>Eukaryota</taxon>
        <taxon>Metazoa</taxon>
        <taxon>Ecdysozoa</taxon>
        <taxon>Arthropoda</taxon>
        <taxon>Hexapoda</taxon>
        <taxon>Insecta</taxon>
        <taxon>Pterygota</taxon>
        <taxon>Neoptera</taxon>
        <taxon>Endopterygota</taxon>
        <taxon>Coleoptera</taxon>
        <taxon>Polyphaga</taxon>
        <taxon>Cucujiformia</taxon>
        <taxon>Chrysomeloidea</taxon>
        <taxon>Chrysomelidae</taxon>
        <taxon>Bruchinae</taxon>
        <taxon>Bruchini</taxon>
        <taxon>Acanthoscelides</taxon>
    </lineage>
</organism>
<dbReference type="Pfam" id="PF00060">
    <property type="entry name" value="Lig_chan"/>
    <property type="match status" value="1"/>
</dbReference>
<feature type="binding site" evidence="16">
    <location>
        <position position="586"/>
    </location>
    <ligand>
        <name>L-glutamate</name>
        <dbReference type="ChEBI" id="CHEBI:29985"/>
    </ligand>
</feature>
<evidence type="ECO:0000256" key="20">
    <source>
        <dbReference type="SAM" id="Phobius"/>
    </source>
</evidence>
<dbReference type="OrthoDB" id="5984008at2759"/>
<keyword evidence="5 20" id="KW-0812">Transmembrane</keyword>
<keyword evidence="13" id="KW-1071">Ligand-gated ion channel</keyword>
<dbReference type="PANTHER" id="PTHR18966">
    <property type="entry name" value="IONOTROPIC GLUTAMATE RECEPTOR"/>
    <property type="match status" value="1"/>
</dbReference>
<dbReference type="CDD" id="cd06382">
    <property type="entry name" value="PBP1_iGluR_Kainate"/>
    <property type="match status" value="1"/>
</dbReference>
<keyword evidence="24" id="KW-1185">Reference proteome</keyword>
<evidence type="ECO:0000259" key="21">
    <source>
        <dbReference type="SMART" id="SM00079"/>
    </source>
</evidence>
<evidence type="ECO:0000256" key="19">
    <source>
        <dbReference type="SAM" id="MobiDB-lite"/>
    </source>
</evidence>
<feature type="domain" description="Ionotropic glutamate receptor C-terminal" evidence="21">
    <location>
        <begin position="500"/>
        <end position="876"/>
    </location>
</feature>
<keyword evidence="10" id="KW-0675">Receptor</keyword>
<evidence type="ECO:0000259" key="22">
    <source>
        <dbReference type="SMART" id="SM00918"/>
    </source>
</evidence>
<comment type="similarity">
    <text evidence="2">Belongs to the glutamate-gated ion channel (TC 1.A.10.1) family.</text>
</comment>
<dbReference type="AlphaFoldDB" id="A0A9P0LXY5"/>
<protein>
    <submittedName>
        <fullName evidence="23">Uncharacterized protein</fullName>
    </submittedName>
</protein>
<feature type="disulfide bond" evidence="18">
    <location>
        <begin position="825"/>
        <end position="883"/>
    </location>
</feature>
<feature type="binding site" evidence="16">
    <location>
        <position position="761"/>
    </location>
    <ligand>
        <name>L-glutamate</name>
        <dbReference type="ChEBI" id="CHEBI:29985"/>
    </ligand>
</feature>
<dbReference type="EMBL" id="CAKOFQ010007635">
    <property type="protein sequence ID" value="CAH2005350.1"/>
    <property type="molecule type" value="Genomic_DNA"/>
</dbReference>
<proteinExistence type="inferred from homology"/>
<comment type="subcellular location">
    <subcellularLocation>
        <location evidence="1">Cell membrane</location>
        <topology evidence="1">Multi-pass membrane protein</topology>
    </subcellularLocation>
    <subcellularLocation>
        <location evidence="15">Postsynaptic cell membrane</location>
    </subcellularLocation>
</comment>
<feature type="binding site" evidence="16">
    <location>
        <position position="813"/>
    </location>
    <ligand>
        <name>L-glutamate</name>
        <dbReference type="ChEBI" id="CHEBI:29985"/>
    </ligand>
</feature>
<dbReference type="GO" id="GO:0015276">
    <property type="term" value="F:ligand-gated monoatomic ion channel activity"/>
    <property type="evidence" value="ECO:0007669"/>
    <property type="project" value="InterPro"/>
</dbReference>
<evidence type="ECO:0000256" key="4">
    <source>
        <dbReference type="ARBA" id="ARBA00022475"/>
    </source>
</evidence>
<evidence type="ECO:0000256" key="15">
    <source>
        <dbReference type="ARBA" id="ARBA00034100"/>
    </source>
</evidence>
<keyword evidence="18" id="KW-1015">Disulfide bond</keyword>
<dbReference type="FunFam" id="1.10.287.70:FF:000105">
    <property type="entry name" value="Eye-enriched kainate receptor, isoform A"/>
    <property type="match status" value="1"/>
</dbReference>
<evidence type="ECO:0000256" key="18">
    <source>
        <dbReference type="PIRSR" id="PIRSR601508-3"/>
    </source>
</evidence>
<evidence type="ECO:0000256" key="11">
    <source>
        <dbReference type="ARBA" id="ARBA00023180"/>
    </source>
</evidence>
<evidence type="ECO:0000256" key="14">
    <source>
        <dbReference type="ARBA" id="ARBA00023303"/>
    </source>
</evidence>
<keyword evidence="3" id="KW-0813">Transport</keyword>
<evidence type="ECO:0000256" key="7">
    <source>
        <dbReference type="ARBA" id="ARBA00023018"/>
    </source>
</evidence>
<dbReference type="InterPro" id="IPR015683">
    <property type="entry name" value="Ionotropic_Glu_rcpt"/>
</dbReference>
<dbReference type="InterPro" id="IPR001320">
    <property type="entry name" value="Iontro_rcpt_C"/>
</dbReference>
<evidence type="ECO:0000256" key="1">
    <source>
        <dbReference type="ARBA" id="ARBA00004651"/>
    </source>
</evidence>
<evidence type="ECO:0000313" key="24">
    <source>
        <dbReference type="Proteomes" id="UP001152888"/>
    </source>
</evidence>
<evidence type="ECO:0000256" key="13">
    <source>
        <dbReference type="ARBA" id="ARBA00023286"/>
    </source>
</evidence>
<dbReference type="Proteomes" id="UP001152888">
    <property type="component" value="Unassembled WGS sequence"/>
</dbReference>
<dbReference type="Gene3D" id="1.10.287.70">
    <property type="match status" value="1"/>
</dbReference>
<dbReference type="FunFam" id="3.40.190.10:FF:000178">
    <property type="entry name" value="Glutamate receptor subunit"/>
    <property type="match status" value="1"/>
</dbReference>
<dbReference type="GO" id="GO:0045211">
    <property type="term" value="C:postsynaptic membrane"/>
    <property type="evidence" value="ECO:0007669"/>
    <property type="project" value="UniProtKB-SubCell"/>
</dbReference>
<evidence type="ECO:0000256" key="8">
    <source>
        <dbReference type="ARBA" id="ARBA00023065"/>
    </source>
</evidence>
<feature type="disulfide bond" evidence="18">
    <location>
        <begin position="166"/>
        <end position="414"/>
    </location>
</feature>
<evidence type="ECO:0000256" key="2">
    <source>
        <dbReference type="ARBA" id="ARBA00008685"/>
    </source>
</evidence>
<keyword evidence="11" id="KW-0325">Glycoprotein</keyword>
<evidence type="ECO:0000256" key="12">
    <source>
        <dbReference type="ARBA" id="ARBA00023257"/>
    </source>
</evidence>
<dbReference type="SMART" id="SM00918">
    <property type="entry name" value="Lig_chan-Glu_bd"/>
    <property type="match status" value="1"/>
</dbReference>
<keyword evidence="6 20" id="KW-1133">Transmembrane helix</keyword>
<keyword evidence="12" id="KW-0628">Postsynaptic cell membrane</keyword>
<dbReference type="SUPFAM" id="SSF53822">
    <property type="entry name" value="Periplasmic binding protein-like I"/>
    <property type="match status" value="1"/>
</dbReference>
<feature type="region of interest" description="Disordered" evidence="19">
    <location>
        <begin position="1002"/>
        <end position="1032"/>
    </location>
</feature>
<dbReference type="Gene3D" id="3.40.50.2300">
    <property type="match status" value="2"/>
</dbReference>
<feature type="domain" description="Ionotropic glutamate receptor L-glutamate and glycine-binding" evidence="22">
    <location>
        <begin position="510"/>
        <end position="575"/>
    </location>
</feature>
<evidence type="ECO:0000256" key="5">
    <source>
        <dbReference type="ARBA" id="ARBA00022692"/>
    </source>
</evidence>
<feature type="transmembrane region" description="Helical" evidence="20">
    <location>
        <begin position="903"/>
        <end position="927"/>
    </location>
</feature>
<dbReference type="Pfam" id="PF10613">
    <property type="entry name" value="Lig_chan-Glu_bd"/>
    <property type="match status" value="1"/>
</dbReference>
<reference evidence="23" key="1">
    <citation type="submission" date="2022-03" db="EMBL/GenBank/DDBJ databases">
        <authorList>
            <person name="Sayadi A."/>
        </authorList>
    </citation>
    <scope>NUCLEOTIDE SEQUENCE</scope>
</reference>
<feature type="transmembrane region" description="Helical" evidence="20">
    <location>
        <begin position="631"/>
        <end position="649"/>
    </location>
</feature>
<evidence type="ECO:0000256" key="3">
    <source>
        <dbReference type="ARBA" id="ARBA00022448"/>
    </source>
</evidence>
<evidence type="ECO:0000313" key="23">
    <source>
        <dbReference type="EMBL" id="CAH2005350.1"/>
    </source>
</evidence>
<feature type="transmembrane region" description="Helical" evidence="20">
    <location>
        <begin position="707"/>
        <end position="727"/>
    </location>
</feature>
<dbReference type="Gene3D" id="3.40.190.10">
    <property type="entry name" value="Periplasmic binding protein-like II"/>
    <property type="match status" value="2"/>
</dbReference>
<accession>A0A9P0LXY5</accession>
<feature type="site" description="Interaction with the cone snail toxin Con-ikot-ikot" evidence="17">
    <location>
        <position position="766"/>
    </location>
</feature>
<gene>
    <name evidence="23" type="ORF">ACAOBT_LOCUS28494</name>
</gene>
<feature type="region of interest" description="Disordered" evidence="19">
    <location>
        <begin position="960"/>
        <end position="984"/>
    </location>
</feature>
<comment type="caution">
    <text evidence="23">The sequence shown here is derived from an EMBL/GenBank/DDBJ whole genome shotgun (WGS) entry which is preliminary data.</text>
</comment>
<name>A0A9P0LXY5_ACAOB</name>
<keyword evidence="9 20" id="KW-0472">Membrane</keyword>
<keyword evidence="8" id="KW-0406">Ion transport</keyword>
<dbReference type="SUPFAM" id="SSF53850">
    <property type="entry name" value="Periplasmic binding protein-like II"/>
    <property type="match status" value="1"/>
</dbReference>
<keyword evidence="4" id="KW-1003">Cell membrane</keyword>
<keyword evidence="14" id="KW-0407">Ion channel</keyword>
<evidence type="ECO:0000256" key="17">
    <source>
        <dbReference type="PIRSR" id="PIRSR601508-2"/>
    </source>
</evidence>
<dbReference type="Pfam" id="PF01094">
    <property type="entry name" value="ANF_receptor"/>
    <property type="match status" value="1"/>
</dbReference>
<dbReference type="SMART" id="SM00079">
    <property type="entry name" value="PBPe"/>
    <property type="match status" value="1"/>
</dbReference>